<evidence type="ECO:0000256" key="9">
    <source>
        <dbReference type="PROSITE-ProRule" id="PRU00169"/>
    </source>
</evidence>
<feature type="coiled-coil region" evidence="10">
    <location>
        <begin position="191"/>
        <end position="218"/>
    </location>
</feature>
<dbReference type="GO" id="GO:0000155">
    <property type="term" value="F:phosphorelay sensor kinase activity"/>
    <property type="evidence" value="ECO:0007669"/>
    <property type="project" value="InterPro"/>
</dbReference>
<dbReference type="RefSeq" id="WP_071959445.1">
    <property type="nucleotide sequence ID" value="NZ_CP018024.1"/>
</dbReference>
<feature type="transmembrane region" description="Helical" evidence="11">
    <location>
        <begin position="7"/>
        <end position="25"/>
    </location>
</feature>
<evidence type="ECO:0000259" key="12">
    <source>
        <dbReference type="PROSITE" id="PS50109"/>
    </source>
</evidence>
<dbReference type="InterPro" id="IPR004358">
    <property type="entry name" value="Sig_transdc_His_kin-like_C"/>
</dbReference>
<dbReference type="InterPro" id="IPR029095">
    <property type="entry name" value="NarX-like_N"/>
</dbReference>
<dbReference type="PRINTS" id="PR00344">
    <property type="entry name" value="BCTRLSENSOR"/>
</dbReference>
<evidence type="ECO:0000256" key="2">
    <source>
        <dbReference type="ARBA" id="ARBA00004141"/>
    </source>
</evidence>
<dbReference type="Gene3D" id="3.40.50.2300">
    <property type="match status" value="2"/>
</dbReference>
<dbReference type="Pfam" id="PF00072">
    <property type="entry name" value="Response_reg"/>
    <property type="match status" value="2"/>
</dbReference>
<dbReference type="InterPro" id="IPR001789">
    <property type="entry name" value="Sig_transdc_resp-reg_receiver"/>
</dbReference>
<dbReference type="Pfam" id="PF00512">
    <property type="entry name" value="HisKA"/>
    <property type="match status" value="1"/>
</dbReference>
<keyword evidence="4 9" id="KW-0597">Phosphoprotein</keyword>
<dbReference type="CDD" id="cd00082">
    <property type="entry name" value="HisKA"/>
    <property type="match status" value="1"/>
</dbReference>
<feature type="domain" description="Response regulatory" evidence="13">
    <location>
        <begin position="593"/>
        <end position="708"/>
    </location>
</feature>
<keyword evidence="7" id="KW-0902">Two-component regulatory system</keyword>
<feature type="domain" description="Histidine kinase" evidence="12">
    <location>
        <begin position="225"/>
        <end position="443"/>
    </location>
</feature>
<gene>
    <name evidence="14" type="ORF">BM524_11000</name>
</gene>
<name>A0AAC9JD40_9ALTE</name>
<sequence>MSIRVRYIAALVLIATLVTLSFIVMHDLISEQKQDAENINVAGQQRMLSQRIALMLSTGKTCSSGPEREYLEQALAQFKANHQQLVSKNNLPLPIFNVYFVEGKLDRSVNQYIKNVERALTVTNCQTIAPYDIQALTELLKQLDYVVTLFEQDASNQVDTVLSIEFYLWLATLALLCIEAVFIFSPMEQTVKQAFSKLTRLKAEAEETAEKARKASKAKSEFLSSMSHELRTPMNGLFGMIELAIDNPEKSSIYLKKAKTAGRQLLVLINDILDVSKIEAGKIKIEQAPVDLLQILDDVVSLQRVYCQRKGLEFIYLKDPDLPHVVEGDITRISQILHNLLNNAIKFTERGSVTLKVRYTKHPNGNFLSFDVIDTGIGIASSKLDNIFRKFEQADKTTTRDFGGTGLGLSIAKQLAQLMNGDITVTSFIGQGSTFSFTMAAKECHLPEITVQPGSSVRCAVVDDLQTSREYFEHVVNAMSISSQCYDSAKAFLSDTPLSFDVIILDLSMPEMSGVDLLKQLKTLNPKPFPKVILISAELERLEEESDDEIIGLIWRTHVKPINRRELEHDLNKLVDTTPQVTTDTAAANKKKRILLAEDNEINAEIVKTIMQSEGYKFLHVKNGKDAIDVVKRHNFDLILMDCNMPIMGGIEASSILRNALDITTPIVALTANAFAEDKEECLAAGMTDFMAKPIDKDTLLSCIRKHLAS</sequence>
<dbReference type="Pfam" id="PF02518">
    <property type="entry name" value="HATPase_c"/>
    <property type="match status" value="1"/>
</dbReference>
<comment type="catalytic activity">
    <reaction evidence="1">
        <text>ATP + protein L-histidine = ADP + protein N-phospho-L-histidine.</text>
        <dbReference type="EC" id="2.7.13.3"/>
    </reaction>
</comment>
<feature type="modified residue" description="4-aspartylphosphate" evidence="9">
    <location>
        <position position="506"/>
    </location>
</feature>
<feature type="domain" description="Response regulatory" evidence="13">
    <location>
        <begin position="458"/>
        <end position="575"/>
    </location>
</feature>
<evidence type="ECO:0000256" key="8">
    <source>
        <dbReference type="ARBA" id="ARBA00023136"/>
    </source>
</evidence>
<dbReference type="SUPFAM" id="SSF55874">
    <property type="entry name" value="ATPase domain of HSP90 chaperone/DNA topoisomerase II/histidine kinase"/>
    <property type="match status" value="1"/>
</dbReference>
<proteinExistence type="predicted"/>
<dbReference type="InterPro" id="IPR003594">
    <property type="entry name" value="HATPase_dom"/>
</dbReference>
<dbReference type="Gene3D" id="3.30.565.10">
    <property type="entry name" value="Histidine kinase-like ATPase, C-terminal domain"/>
    <property type="match status" value="1"/>
</dbReference>
<keyword evidence="8 11" id="KW-0472">Membrane</keyword>
<dbReference type="InterPro" id="IPR003661">
    <property type="entry name" value="HisK_dim/P_dom"/>
</dbReference>
<evidence type="ECO:0000256" key="1">
    <source>
        <dbReference type="ARBA" id="ARBA00000085"/>
    </source>
</evidence>
<evidence type="ECO:0000256" key="4">
    <source>
        <dbReference type="ARBA" id="ARBA00022553"/>
    </source>
</evidence>
<dbReference type="SUPFAM" id="SSF52172">
    <property type="entry name" value="CheY-like"/>
    <property type="match status" value="2"/>
</dbReference>
<organism evidence="14 15">
    <name type="scientific">Alteromonas mediterranea</name>
    <dbReference type="NCBI Taxonomy" id="314275"/>
    <lineage>
        <taxon>Bacteria</taxon>
        <taxon>Pseudomonadati</taxon>
        <taxon>Pseudomonadota</taxon>
        <taxon>Gammaproteobacteria</taxon>
        <taxon>Alteromonadales</taxon>
        <taxon>Alteromonadaceae</taxon>
        <taxon>Alteromonas/Salinimonas group</taxon>
        <taxon>Alteromonas</taxon>
    </lineage>
</organism>
<keyword evidence="10" id="KW-0175">Coiled coil</keyword>
<keyword evidence="14" id="KW-0808">Transferase</keyword>
<evidence type="ECO:0000256" key="3">
    <source>
        <dbReference type="ARBA" id="ARBA00012438"/>
    </source>
</evidence>
<dbReference type="PANTHER" id="PTHR45339">
    <property type="entry name" value="HYBRID SIGNAL TRANSDUCTION HISTIDINE KINASE J"/>
    <property type="match status" value="1"/>
</dbReference>
<evidence type="ECO:0000256" key="6">
    <source>
        <dbReference type="ARBA" id="ARBA00022989"/>
    </source>
</evidence>
<keyword evidence="14" id="KW-0418">Kinase</keyword>
<evidence type="ECO:0000259" key="13">
    <source>
        <dbReference type="PROSITE" id="PS50110"/>
    </source>
</evidence>
<dbReference type="AlphaFoldDB" id="A0AAC9JD40"/>
<dbReference type="SMART" id="SM00388">
    <property type="entry name" value="HisKA"/>
    <property type="match status" value="1"/>
</dbReference>
<dbReference type="CDD" id="cd16922">
    <property type="entry name" value="HATPase_EvgS-ArcB-TorS-like"/>
    <property type="match status" value="1"/>
</dbReference>
<reference evidence="14 15" key="1">
    <citation type="submission" date="2016-11" db="EMBL/GenBank/DDBJ databases">
        <title>Networking in microbes: conjugative elements and plasmids in the genus Alteromonas.</title>
        <authorList>
            <person name="Lopez-Perez M."/>
            <person name="Ramon-Marco N."/>
            <person name="Rodriguez-Valera F."/>
        </authorList>
    </citation>
    <scope>NUCLEOTIDE SEQUENCE [LARGE SCALE GENOMIC DNA]</scope>
    <source>
        <strain evidence="14 15">CP48</strain>
    </source>
</reference>
<dbReference type="PROSITE" id="PS50110">
    <property type="entry name" value="RESPONSE_REGULATORY"/>
    <property type="match status" value="2"/>
</dbReference>
<evidence type="ECO:0000256" key="10">
    <source>
        <dbReference type="SAM" id="Coils"/>
    </source>
</evidence>
<dbReference type="Pfam" id="PF13675">
    <property type="entry name" value="PilJ"/>
    <property type="match status" value="1"/>
</dbReference>
<keyword evidence="5 11" id="KW-0812">Transmembrane</keyword>
<dbReference type="EMBL" id="CP018024">
    <property type="protein sequence ID" value="APD90281.1"/>
    <property type="molecule type" value="Genomic_DNA"/>
</dbReference>
<evidence type="ECO:0000256" key="7">
    <source>
        <dbReference type="ARBA" id="ARBA00023012"/>
    </source>
</evidence>
<dbReference type="EC" id="2.7.13.3" evidence="3"/>
<dbReference type="CDD" id="cd17546">
    <property type="entry name" value="REC_hyHK_CKI1_RcsC-like"/>
    <property type="match status" value="1"/>
</dbReference>
<dbReference type="SMART" id="SM00387">
    <property type="entry name" value="HATPase_c"/>
    <property type="match status" value="1"/>
</dbReference>
<dbReference type="PANTHER" id="PTHR45339:SF1">
    <property type="entry name" value="HYBRID SIGNAL TRANSDUCTION HISTIDINE KINASE J"/>
    <property type="match status" value="1"/>
</dbReference>
<dbReference type="PROSITE" id="PS50109">
    <property type="entry name" value="HIS_KIN"/>
    <property type="match status" value="1"/>
</dbReference>
<keyword evidence="6 11" id="KW-1133">Transmembrane helix</keyword>
<dbReference type="GO" id="GO:0016020">
    <property type="term" value="C:membrane"/>
    <property type="evidence" value="ECO:0007669"/>
    <property type="project" value="UniProtKB-SubCell"/>
</dbReference>
<dbReference type="Gene3D" id="1.10.287.130">
    <property type="match status" value="1"/>
</dbReference>
<comment type="subcellular location">
    <subcellularLocation>
        <location evidence="2">Membrane</location>
        <topology evidence="2">Multi-pass membrane protein</topology>
    </subcellularLocation>
</comment>
<evidence type="ECO:0000256" key="11">
    <source>
        <dbReference type="SAM" id="Phobius"/>
    </source>
</evidence>
<dbReference type="InterPro" id="IPR036890">
    <property type="entry name" value="HATPase_C_sf"/>
</dbReference>
<protein>
    <recommendedName>
        <fullName evidence="3">histidine kinase</fullName>
        <ecNumber evidence="3">2.7.13.3</ecNumber>
    </recommendedName>
</protein>
<dbReference type="Proteomes" id="UP000182101">
    <property type="component" value="Chromosome"/>
</dbReference>
<dbReference type="FunFam" id="3.30.565.10:FF:000010">
    <property type="entry name" value="Sensor histidine kinase RcsC"/>
    <property type="match status" value="1"/>
</dbReference>
<feature type="modified residue" description="4-aspartylphosphate" evidence="9">
    <location>
        <position position="642"/>
    </location>
</feature>
<dbReference type="InterPro" id="IPR005467">
    <property type="entry name" value="His_kinase_dom"/>
</dbReference>
<evidence type="ECO:0000313" key="15">
    <source>
        <dbReference type="Proteomes" id="UP000182101"/>
    </source>
</evidence>
<accession>A0AAC9JD40</accession>
<dbReference type="InterPro" id="IPR011006">
    <property type="entry name" value="CheY-like_superfamily"/>
</dbReference>
<dbReference type="SMART" id="SM00448">
    <property type="entry name" value="REC"/>
    <property type="match status" value="2"/>
</dbReference>
<dbReference type="InterPro" id="IPR036097">
    <property type="entry name" value="HisK_dim/P_sf"/>
</dbReference>
<dbReference type="SUPFAM" id="SSF47384">
    <property type="entry name" value="Homodimeric domain of signal transducing histidine kinase"/>
    <property type="match status" value="1"/>
</dbReference>
<evidence type="ECO:0000313" key="14">
    <source>
        <dbReference type="EMBL" id="APD90281.1"/>
    </source>
</evidence>
<evidence type="ECO:0000256" key="5">
    <source>
        <dbReference type="ARBA" id="ARBA00022692"/>
    </source>
</evidence>